<dbReference type="EMBL" id="OV725083">
    <property type="protein sequence ID" value="CAH1408209.1"/>
    <property type="molecule type" value="Genomic_DNA"/>
</dbReference>
<keyword evidence="2" id="KW-1185">Reference proteome</keyword>
<dbReference type="AlphaFoldDB" id="A0A9P0HSC6"/>
<evidence type="ECO:0000313" key="1">
    <source>
        <dbReference type="EMBL" id="CAH1408209.1"/>
    </source>
</evidence>
<protein>
    <submittedName>
        <fullName evidence="1">Uncharacterized protein</fullName>
    </submittedName>
</protein>
<organism evidence="1 2">
    <name type="scientific">Nezara viridula</name>
    <name type="common">Southern green stink bug</name>
    <name type="synonym">Cimex viridulus</name>
    <dbReference type="NCBI Taxonomy" id="85310"/>
    <lineage>
        <taxon>Eukaryota</taxon>
        <taxon>Metazoa</taxon>
        <taxon>Ecdysozoa</taxon>
        <taxon>Arthropoda</taxon>
        <taxon>Hexapoda</taxon>
        <taxon>Insecta</taxon>
        <taxon>Pterygota</taxon>
        <taxon>Neoptera</taxon>
        <taxon>Paraneoptera</taxon>
        <taxon>Hemiptera</taxon>
        <taxon>Heteroptera</taxon>
        <taxon>Panheteroptera</taxon>
        <taxon>Pentatomomorpha</taxon>
        <taxon>Pentatomoidea</taxon>
        <taxon>Pentatomidae</taxon>
        <taxon>Pentatominae</taxon>
        <taxon>Nezara</taxon>
    </lineage>
</organism>
<reference evidence="1" key="1">
    <citation type="submission" date="2022-01" db="EMBL/GenBank/DDBJ databases">
        <authorList>
            <person name="King R."/>
        </authorList>
    </citation>
    <scope>NUCLEOTIDE SEQUENCE</scope>
</reference>
<gene>
    <name evidence="1" type="ORF">NEZAVI_LOCUS15783</name>
</gene>
<name>A0A9P0HSC6_NEZVI</name>
<proteinExistence type="predicted"/>
<accession>A0A9P0HSC6</accession>
<sequence>MEIGKTTQIDGQHPLAQFSGNLLHVQLATNVGYRSCPRRQHGGAAGEFAEWPLDRKPIVRVELAGLFLTHWPREHSEFAG</sequence>
<evidence type="ECO:0000313" key="2">
    <source>
        <dbReference type="Proteomes" id="UP001152798"/>
    </source>
</evidence>
<dbReference type="Proteomes" id="UP001152798">
    <property type="component" value="Chromosome 7"/>
</dbReference>